<organism evidence="1 2">
    <name type="scientific">Shewanella pealeana (strain ATCC 700345 / ANG-SQ1)</name>
    <dbReference type="NCBI Taxonomy" id="398579"/>
    <lineage>
        <taxon>Bacteria</taxon>
        <taxon>Pseudomonadati</taxon>
        <taxon>Pseudomonadota</taxon>
        <taxon>Gammaproteobacteria</taxon>
        <taxon>Alteromonadales</taxon>
        <taxon>Shewanellaceae</taxon>
        <taxon>Shewanella</taxon>
    </lineage>
</organism>
<reference evidence="1 2" key="1">
    <citation type="submission" date="2007-10" db="EMBL/GenBank/DDBJ databases">
        <title>Complete sequence of Shewanella pealeana ATCC 700345.</title>
        <authorList>
            <consortium name="US DOE Joint Genome Institute"/>
            <person name="Copeland A."/>
            <person name="Lucas S."/>
            <person name="Lapidus A."/>
            <person name="Barry K."/>
            <person name="Glavina del Rio T."/>
            <person name="Dalin E."/>
            <person name="Tice H."/>
            <person name="Pitluck S."/>
            <person name="Chertkov O."/>
            <person name="Brettin T."/>
            <person name="Bruce D."/>
            <person name="Detter J.C."/>
            <person name="Han C."/>
            <person name="Schmutz J."/>
            <person name="Larimer F."/>
            <person name="Land M."/>
            <person name="Hauser L."/>
            <person name="Kyrpides N."/>
            <person name="Kim E."/>
            <person name="Zhao J.-S.Z."/>
            <person name="Manno D."/>
            <person name="Hawari J."/>
            <person name="Richardson P."/>
        </authorList>
    </citation>
    <scope>NUCLEOTIDE SEQUENCE [LARGE SCALE GENOMIC DNA]</scope>
    <source>
        <strain evidence="2">ATCC 700345 / ANG-SQ1</strain>
    </source>
</reference>
<dbReference type="OrthoDB" id="6249819at2"/>
<dbReference type="AlphaFoldDB" id="A8H3G4"/>
<keyword evidence="2" id="KW-1185">Reference proteome</keyword>
<dbReference type="EMBL" id="CP000851">
    <property type="protein sequence ID" value="ABV87101.1"/>
    <property type="molecule type" value="Genomic_DNA"/>
</dbReference>
<accession>A8H3G4</accession>
<dbReference type="STRING" id="398579.Spea_1778"/>
<name>A8H3G4_SHEPA</name>
<dbReference type="RefSeq" id="WP_012155021.1">
    <property type="nucleotide sequence ID" value="NC_009901.1"/>
</dbReference>
<dbReference type="HOGENOM" id="CLU_558831_0_0_6"/>
<dbReference type="eggNOG" id="ENOG5032WZ4">
    <property type="taxonomic scope" value="Bacteria"/>
</dbReference>
<evidence type="ECO:0000313" key="1">
    <source>
        <dbReference type="EMBL" id="ABV87101.1"/>
    </source>
</evidence>
<proteinExistence type="predicted"/>
<dbReference type="KEGG" id="spl:Spea_1778"/>
<gene>
    <name evidence="1" type="ordered locus">Spea_1778</name>
</gene>
<protein>
    <submittedName>
        <fullName evidence="1">Uncharacterized protein</fullName>
    </submittedName>
</protein>
<dbReference type="Proteomes" id="UP000002608">
    <property type="component" value="Chromosome"/>
</dbReference>
<evidence type="ECO:0000313" key="2">
    <source>
        <dbReference type="Proteomes" id="UP000002608"/>
    </source>
</evidence>
<sequence>MEMQLITKLSTIIFGGLLLPLTQANAVPNKVIFNHKPSCIEKDLGVISLKTEDLEMLDQEGNPQEKSLSLAVAQLSQKAIGNGADAVIITHVNHRVTNYSSRFKPASDEYVRKTLNTHIQAQAFKMCVDNKALSTIAAPYNAEGYKVHKLSYEYTFDVDELSSPSPYQLAQKIALPPANVSVSEAVYSLKLGSTIQDVVKTLGPASIEIKLERNQLVLGYGRNLWYLFTQNKLEIVSTKLDLLNSTGLNTIGFREGFDDTHWRIEGVSAQKSDINQVKLALASKQVNAKRNQLLVKDNQQNLLLEFETFHPEMASEPEHLLTHFTLSQINTSFKVDKPASLTASQQEWLFKRLSLSAPSLLTLDELTSQVPLAIKINIASDDNAWWLVGNHILLRFNHQQLEEIKLTEPLFANASESAFIKSINAMKLPLDKQGMLAYFSDAIDNFEQVDIETEKFTIQAKYESYDDNAELYELAVFYY</sequence>